<proteinExistence type="predicted"/>
<dbReference type="EMBL" id="AAOH01000006">
    <property type="protein sequence ID" value="EAR27432.1"/>
    <property type="molecule type" value="Genomic_DNA"/>
</dbReference>
<keyword evidence="1" id="KW-0732">Signal</keyword>
<sequence length="138" mass="14421">MNIKQLTLAVSLTCTSMLTFADVAVIVHPSNNNALDADAIAKIYTGKVKSFDDGSKIIAIALDSGNPIADEFNEKALKKSSSQLKAYWSKLVFTGKGTPPKEVANDAEVISLVASNPSTIGFISAGAADGSVKVVQSF</sequence>
<evidence type="ECO:0000256" key="1">
    <source>
        <dbReference type="SAM" id="SignalP"/>
    </source>
</evidence>
<evidence type="ECO:0000313" key="3">
    <source>
        <dbReference type="Proteomes" id="UP000006201"/>
    </source>
</evidence>
<reference evidence="2 3" key="1">
    <citation type="submission" date="2006-02" db="EMBL/GenBank/DDBJ databases">
        <authorList>
            <person name="Moran M.A."/>
            <person name="Kjelleberg S."/>
            <person name="Egan S."/>
            <person name="Saunders N."/>
            <person name="Thomas T."/>
            <person name="Ferriera S."/>
            <person name="Johnson J."/>
            <person name="Kravitz S."/>
            <person name="Halpern A."/>
            <person name="Remington K."/>
            <person name="Beeson K."/>
            <person name="Tran B."/>
            <person name="Rogers Y.-H."/>
            <person name="Friedman R."/>
            <person name="Venter J.C."/>
        </authorList>
    </citation>
    <scope>NUCLEOTIDE SEQUENCE [LARGE SCALE GENOMIC DNA]</scope>
    <source>
        <strain evidence="2 3">D2</strain>
    </source>
</reference>
<protein>
    <recommendedName>
        <fullName evidence="4">ABC-type phosphate transport system, periplasmic component</fullName>
    </recommendedName>
</protein>
<gene>
    <name evidence="2" type="ORF">PTD2_15372</name>
</gene>
<feature type="chain" id="PRO_5002667378" description="ABC-type phosphate transport system, periplasmic component" evidence="1">
    <location>
        <begin position="22"/>
        <end position="138"/>
    </location>
</feature>
<keyword evidence="3" id="KW-1185">Reference proteome</keyword>
<evidence type="ECO:0000313" key="2">
    <source>
        <dbReference type="EMBL" id="EAR27432.1"/>
    </source>
</evidence>
<organism evidence="2 3">
    <name type="scientific">Pseudoalteromonas tunicata D2</name>
    <dbReference type="NCBI Taxonomy" id="87626"/>
    <lineage>
        <taxon>Bacteria</taxon>
        <taxon>Pseudomonadati</taxon>
        <taxon>Pseudomonadota</taxon>
        <taxon>Gammaproteobacteria</taxon>
        <taxon>Alteromonadales</taxon>
        <taxon>Pseudoalteromonadaceae</taxon>
        <taxon>Pseudoalteromonas</taxon>
    </lineage>
</organism>
<comment type="caution">
    <text evidence="2">The sequence shown here is derived from an EMBL/GenBank/DDBJ whole genome shotgun (WGS) entry which is preliminary data.</text>
</comment>
<dbReference type="HOGENOM" id="CLU_124904_1_1_6"/>
<dbReference type="STRING" id="87626.PTD2_15372"/>
<dbReference type="Gene3D" id="3.40.190.10">
    <property type="entry name" value="Periplasmic binding protein-like II"/>
    <property type="match status" value="1"/>
</dbReference>
<dbReference type="Proteomes" id="UP000006201">
    <property type="component" value="Unassembled WGS sequence"/>
</dbReference>
<accession>A4CCY9</accession>
<dbReference type="AlphaFoldDB" id="A4CCY9"/>
<feature type="signal peptide" evidence="1">
    <location>
        <begin position="1"/>
        <end position="21"/>
    </location>
</feature>
<evidence type="ECO:0008006" key="4">
    <source>
        <dbReference type="Google" id="ProtNLM"/>
    </source>
</evidence>
<name>A4CCY9_9GAMM</name>
<dbReference type="SUPFAM" id="SSF53850">
    <property type="entry name" value="Periplasmic binding protein-like II"/>
    <property type="match status" value="1"/>
</dbReference>
<dbReference type="eggNOG" id="COG0226">
    <property type="taxonomic scope" value="Bacteria"/>
</dbReference>